<organism evidence="2 3">
    <name type="scientific">Streptomyces enissocaesilis</name>
    <dbReference type="NCBI Taxonomy" id="332589"/>
    <lineage>
        <taxon>Bacteria</taxon>
        <taxon>Bacillati</taxon>
        <taxon>Actinomycetota</taxon>
        <taxon>Actinomycetes</taxon>
        <taxon>Kitasatosporales</taxon>
        <taxon>Streptomycetaceae</taxon>
        <taxon>Streptomyces</taxon>
        <taxon>Streptomyces rochei group</taxon>
    </lineage>
</organism>
<evidence type="ECO:0000313" key="2">
    <source>
        <dbReference type="EMBL" id="GAA2974196.1"/>
    </source>
</evidence>
<name>A0ABN3XQS6_9ACTN</name>
<dbReference type="PROSITE" id="PS51257">
    <property type="entry name" value="PROKAR_LIPOPROTEIN"/>
    <property type="match status" value="1"/>
</dbReference>
<dbReference type="EMBL" id="BAAAUD010000114">
    <property type="protein sequence ID" value="GAA2974196.1"/>
    <property type="molecule type" value="Genomic_DNA"/>
</dbReference>
<evidence type="ECO:0000256" key="1">
    <source>
        <dbReference type="SAM" id="SignalP"/>
    </source>
</evidence>
<protein>
    <recommendedName>
        <fullName evidence="4">Lipoprotein</fullName>
    </recommendedName>
</protein>
<dbReference type="InterPro" id="IPR024422">
    <property type="entry name" value="Protein_unknown_function_OB"/>
</dbReference>
<keyword evidence="1" id="KW-0732">Signal</keyword>
<sequence length="151" mass="16106">MRHGKILTGALALLVVLTGCAGAGAEDPAFTPASGGASATPTPVQIRDLHDQFTNDRTRAEKECYGQSVTVRAVVLKTGASEYGTPTIEASDVRNGTHLASIVLPYDDRRAESFRRLESVKTGQEIAATATCNVFVDRNSILIFKNAEIVE</sequence>
<reference evidence="2 3" key="1">
    <citation type="journal article" date="2019" name="Int. J. Syst. Evol. Microbiol.">
        <title>The Global Catalogue of Microorganisms (GCM) 10K type strain sequencing project: providing services to taxonomists for standard genome sequencing and annotation.</title>
        <authorList>
            <consortium name="The Broad Institute Genomics Platform"/>
            <consortium name="The Broad Institute Genome Sequencing Center for Infectious Disease"/>
            <person name="Wu L."/>
            <person name="Ma J."/>
        </authorList>
    </citation>
    <scope>NUCLEOTIDE SEQUENCE [LARGE SCALE GENOMIC DNA]</scope>
    <source>
        <strain evidence="2 3">JCM 9088</strain>
    </source>
</reference>
<accession>A0ABN3XQS6</accession>
<comment type="caution">
    <text evidence="2">The sequence shown here is derived from an EMBL/GenBank/DDBJ whole genome shotgun (WGS) entry which is preliminary data.</text>
</comment>
<feature type="signal peptide" evidence="1">
    <location>
        <begin position="1"/>
        <end position="25"/>
    </location>
</feature>
<dbReference type="Pfam" id="PF12869">
    <property type="entry name" value="tRNA_anti-like"/>
    <property type="match status" value="1"/>
</dbReference>
<proteinExistence type="predicted"/>
<feature type="chain" id="PRO_5045193966" description="Lipoprotein" evidence="1">
    <location>
        <begin position="26"/>
        <end position="151"/>
    </location>
</feature>
<dbReference type="Proteomes" id="UP001500403">
    <property type="component" value="Unassembled WGS sequence"/>
</dbReference>
<evidence type="ECO:0008006" key="4">
    <source>
        <dbReference type="Google" id="ProtNLM"/>
    </source>
</evidence>
<evidence type="ECO:0000313" key="3">
    <source>
        <dbReference type="Proteomes" id="UP001500403"/>
    </source>
</evidence>
<dbReference type="RefSeq" id="WP_344500873.1">
    <property type="nucleotide sequence ID" value="NZ_BAAAUD010000114.1"/>
</dbReference>
<gene>
    <name evidence="2" type="ORF">GCM10010446_68130</name>
</gene>
<keyword evidence="3" id="KW-1185">Reference proteome</keyword>